<evidence type="ECO:0000313" key="2">
    <source>
        <dbReference type="EMBL" id="UOG75661.1"/>
    </source>
</evidence>
<keyword evidence="1" id="KW-0812">Transmembrane</keyword>
<dbReference type="RefSeq" id="WP_243799944.1">
    <property type="nucleotide sequence ID" value="NZ_CP094669.1"/>
</dbReference>
<protein>
    <recommendedName>
        <fullName evidence="4">Aerotolerance regulator N-terminal domain-containing protein</fullName>
    </recommendedName>
</protein>
<keyword evidence="1" id="KW-1133">Transmembrane helix</keyword>
<name>A0ABY4D008_9BACT</name>
<reference evidence="2 3" key="1">
    <citation type="submission" date="2022-03" db="EMBL/GenBank/DDBJ databases">
        <title>Hymenobactersp. isolated from the air.</title>
        <authorList>
            <person name="Won M."/>
            <person name="Kwon S.-W."/>
        </authorList>
    </citation>
    <scope>NUCLEOTIDE SEQUENCE [LARGE SCALE GENOMIC DNA]</scope>
    <source>
        <strain evidence="2 3">KACC 21982</strain>
    </source>
</reference>
<evidence type="ECO:0000313" key="3">
    <source>
        <dbReference type="Proteomes" id="UP000831113"/>
    </source>
</evidence>
<gene>
    <name evidence="2" type="ORF">MTX78_03485</name>
</gene>
<dbReference type="Proteomes" id="UP000831113">
    <property type="component" value="Chromosome"/>
</dbReference>
<keyword evidence="1" id="KW-0472">Membrane</keyword>
<evidence type="ECO:0000256" key="1">
    <source>
        <dbReference type="SAM" id="Phobius"/>
    </source>
</evidence>
<accession>A0ABY4D008</accession>
<sequence length="599" mass="64922">MPDQLMYYVLLVGCLLLAAALSVAAWRRPDTRRRGVRLLAGLLAVAGLWLTAYPPQRTIAVPQAEAILLTEGYQPDTLRALLGRFGARTRVWRYSVGSAPAPSDTPAVHSLTTLREHMPALQRLHLVGRGLPAAALPALGSVRLVQHMPAPLTGFRSAHWNRTLELGQPLLLEGYFAAARTSNSVWVRLQVAGTTRDSVRLPAGNGAFRLRYVPKTAGRLVATLSAGPGRKLLAKEPVPLEVVAPRPLRVLLLAVTPSFELKFLKNHLAARQHMVAWRAGISRGLTQTDFSNQPTADLSRLTPALLARYDVVVTEASVLAALPAAEAQALRAAQRGAGLGVVVLAEATSLPAAVPGRAAVQLVVQNGNPSRPQRVEWPDAPLATALVPSTLRLSGAARSLVTLAGSGAVVAASQRMGLGSVVISTLPETYPWLLQNASTIYESYWSRLLSAAARPVSPATRWTLVDPWPRPQLPLALRLAAAFPTQQPVVLGSTSTPLARLPLRQDPELPEWSTATYWPSTVGWQQIQLSGQPTQWFYVFAPADWQGPEVQRRAQSAFPWLTSAATPLPALQRSEPWPLEWFFALFLLAAGFLWLEEKL</sequence>
<keyword evidence="3" id="KW-1185">Reference proteome</keyword>
<organism evidence="2 3">
    <name type="scientific">Hymenobacter tibetensis</name>
    <dbReference type="NCBI Taxonomy" id="497967"/>
    <lineage>
        <taxon>Bacteria</taxon>
        <taxon>Pseudomonadati</taxon>
        <taxon>Bacteroidota</taxon>
        <taxon>Cytophagia</taxon>
        <taxon>Cytophagales</taxon>
        <taxon>Hymenobacteraceae</taxon>
        <taxon>Hymenobacter</taxon>
    </lineage>
</organism>
<evidence type="ECO:0008006" key="4">
    <source>
        <dbReference type="Google" id="ProtNLM"/>
    </source>
</evidence>
<proteinExistence type="predicted"/>
<feature type="transmembrane region" description="Helical" evidence="1">
    <location>
        <begin position="6"/>
        <end position="26"/>
    </location>
</feature>
<feature type="transmembrane region" description="Helical" evidence="1">
    <location>
        <begin position="38"/>
        <end position="55"/>
    </location>
</feature>
<dbReference type="EMBL" id="CP094669">
    <property type="protein sequence ID" value="UOG75661.1"/>
    <property type="molecule type" value="Genomic_DNA"/>
</dbReference>